<proteinExistence type="predicted"/>
<accession>A0A2P8GKM8</accession>
<comment type="caution">
    <text evidence="1">The sequence shown here is derived from an EMBL/GenBank/DDBJ whole genome shotgun (WGS) entry which is preliminary data.</text>
</comment>
<protein>
    <submittedName>
        <fullName evidence="1">Uncharacterized protein</fullName>
    </submittedName>
</protein>
<gene>
    <name evidence="1" type="ORF">CLV42_10298</name>
</gene>
<dbReference type="RefSeq" id="WP_146154312.1">
    <property type="nucleotide sequence ID" value="NZ_PYGK01000002.1"/>
</dbReference>
<name>A0A2P8GKM8_9BACT</name>
<sequence length="112" mass="12727">MKTVTIRIKGLSFLDTPFYTVLLTHQGNPRFVDVYGGVREFKHRKRTLFQFYKNGESETFDLGGLEGRYAYLSPFATWTISIFGSSENVIVPIADIEELGLTFSGVAFARYL</sequence>
<reference evidence="1 2" key="1">
    <citation type="submission" date="2018-03" db="EMBL/GenBank/DDBJ databases">
        <title>Genomic Encyclopedia of Archaeal and Bacterial Type Strains, Phase II (KMG-II): from individual species to whole genera.</title>
        <authorList>
            <person name="Goeker M."/>
        </authorList>
    </citation>
    <scope>NUCLEOTIDE SEQUENCE [LARGE SCALE GENOMIC DNA]</scope>
    <source>
        <strain evidence="1 2">DSM 18107</strain>
    </source>
</reference>
<evidence type="ECO:0000313" key="1">
    <source>
        <dbReference type="EMBL" id="PSL34527.1"/>
    </source>
</evidence>
<organism evidence="1 2">
    <name type="scientific">Chitinophaga ginsengisoli</name>
    <dbReference type="NCBI Taxonomy" id="363837"/>
    <lineage>
        <taxon>Bacteria</taxon>
        <taxon>Pseudomonadati</taxon>
        <taxon>Bacteroidota</taxon>
        <taxon>Chitinophagia</taxon>
        <taxon>Chitinophagales</taxon>
        <taxon>Chitinophagaceae</taxon>
        <taxon>Chitinophaga</taxon>
    </lineage>
</organism>
<dbReference type="AlphaFoldDB" id="A0A2P8GKM8"/>
<dbReference type="Proteomes" id="UP000240978">
    <property type="component" value="Unassembled WGS sequence"/>
</dbReference>
<evidence type="ECO:0000313" key="2">
    <source>
        <dbReference type="Proteomes" id="UP000240978"/>
    </source>
</evidence>
<keyword evidence="2" id="KW-1185">Reference proteome</keyword>
<dbReference type="EMBL" id="PYGK01000002">
    <property type="protein sequence ID" value="PSL34527.1"/>
    <property type="molecule type" value="Genomic_DNA"/>
</dbReference>